<evidence type="ECO:0000259" key="4">
    <source>
        <dbReference type="Pfam" id="PF08242"/>
    </source>
</evidence>
<dbReference type="Proteomes" id="UP000807469">
    <property type="component" value="Unassembled WGS sequence"/>
</dbReference>
<keyword evidence="1 5" id="KW-0489">Methyltransferase</keyword>
<dbReference type="GO" id="GO:0032259">
    <property type="term" value="P:methylation"/>
    <property type="evidence" value="ECO:0007669"/>
    <property type="project" value="UniProtKB-KW"/>
</dbReference>
<dbReference type="Gene3D" id="3.40.50.150">
    <property type="entry name" value="Vaccinia Virus protein VP39"/>
    <property type="match status" value="1"/>
</dbReference>
<feature type="region of interest" description="Disordered" evidence="3">
    <location>
        <begin position="1"/>
        <end position="31"/>
    </location>
</feature>
<dbReference type="InterPro" id="IPR013217">
    <property type="entry name" value="Methyltransf_12"/>
</dbReference>
<sequence length="252" mass="28053">MADHCNNHDHHGHSHEHHHPSTPTPSGDKEKDYAEANKTFFDAKAQEQPDPRWVELAKKAAMAIRSKYEFKEDSTVLMDFACNVGLTSRELAPYTKTLVGVDISQGAVDAFNKAVSNQGITPEDMRAVCVELKGEEGELDGLKFDVITCVLSYHHFVDIDKMTQMLSFFLKPGSALLVVDYTKPPEATTADSLFPAEFGNIITHTDGMTKEGMQKAYESASLVNFEFEHLEKVTVHEKEMMLFIAKGVKSAN</sequence>
<gene>
    <name evidence="5" type="ORF">BDN70DRAFT_883823</name>
</gene>
<protein>
    <submittedName>
        <fullName evidence="5">S-adenosyl-L-methionine-dependent methyltransferase</fullName>
    </submittedName>
</protein>
<dbReference type="PANTHER" id="PTHR44942">
    <property type="entry name" value="METHYLTRANSF_11 DOMAIN-CONTAINING PROTEIN"/>
    <property type="match status" value="1"/>
</dbReference>
<dbReference type="SUPFAM" id="SSF53335">
    <property type="entry name" value="S-adenosyl-L-methionine-dependent methyltransferases"/>
    <property type="match status" value="1"/>
</dbReference>
<dbReference type="InterPro" id="IPR051052">
    <property type="entry name" value="Diverse_substrate_MTase"/>
</dbReference>
<evidence type="ECO:0000313" key="6">
    <source>
        <dbReference type="Proteomes" id="UP000807469"/>
    </source>
</evidence>
<feature type="domain" description="Methyltransferase type 12" evidence="4">
    <location>
        <begin position="78"/>
        <end position="174"/>
    </location>
</feature>
<evidence type="ECO:0000256" key="2">
    <source>
        <dbReference type="ARBA" id="ARBA00022679"/>
    </source>
</evidence>
<reference evidence="5" key="1">
    <citation type="submission" date="2020-11" db="EMBL/GenBank/DDBJ databases">
        <authorList>
            <consortium name="DOE Joint Genome Institute"/>
            <person name="Ahrendt S."/>
            <person name="Riley R."/>
            <person name="Andreopoulos W."/>
            <person name="Labutti K."/>
            <person name="Pangilinan J."/>
            <person name="Ruiz-Duenas F.J."/>
            <person name="Barrasa J.M."/>
            <person name="Sanchez-Garcia M."/>
            <person name="Camarero S."/>
            <person name="Miyauchi S."/>
            <person name="Serrano A."/>
            <person name="Linde D."/>
            <person name="Babiker R."/>
            <person name="Drula E."/>
            <person name="Ayuso-Fernandez I."/>
            <person name="Pacheco R."/>
            <person name="Padilla G."/>
            <person name="Ferreira P."/>
            <person name="Barriuso J."/>
            <person name="Kellner H."/>
            <person name="Castanera R."/>
            <person name="Alfaro M."/>
            <person name="Ramirez L."/>
            <person name="Pisabarro A.G."/>
            <person name="Kuo A."/>
            <person name="Tritt A."/>
            <person name="Lipzen A."/>
            <person name="He G."/>
            <person name="Yan M."/>
            <person name="Ng V."/>
            <person name="Cullen D."/>
            <person name="Martin F."/>
            <person name="Rosso M.-N."/>
            <person name="Henrissat B."/>
            <person name="Hibbett D."/>
            <person name="Martinez A.T."/>
            <person name="Grigoriev I.V."/>
        </authorList>
    </citation>
    <scope>NUCLEOTIDE SEQUENCE</scope>
    <source>
        <strain evidence="5">CIRM-BRFM 674</strain>
    </source>
</reference>
<organism evidence="5 6">
    <name type="scientific">Pholiota conissans</name>
    <dbReference type="NCBI Taxonomy" id="109636"/>
    <lineage>
        <taxon>Eukaryota</taxon>
        <taxon>Fungi</taxon>
        <taxon>Dikarya</taxon>
        <taxon>Basidiomycota</taxon>
        <taxon>Agaricomycotina</taxon>
        <taxon>Agaricomycetes</taxon>
        <taxon>Agaricomycetidae</taxon>
        <taxon>Agaricales</taxon>
        <taxon>Agaricineae</taxon>
        <taxon>Strophariaceae</taxon>
        <taxon>Pholiota</taxon>
    </lineage>
</organism>
<name>A0A9P5YUF6_9AGAR</name>
<dbReference type="AlphaFoldDB" id="A0A9P5YUF6"/>
<proteinExistence type="predicted"/>
<keyword evidence="2" id="KW-0808">Transferase</keyword>
<dbReference type="GO" id="GO:0008168">
    <property type="term" value="F:methyltransferase activity"/>
    <property type="evidence" value="ECO:0007669"/>
    <property type="project" value="UniProtKB-KW"/>
</dbReference>
<evidence type="ECO:0000313" key="5">
    <source>
        <dbReference type="EMBL" id="KAF9475346.1"/>
    </source>
</evidence>
<dbReference type="InterPro" id="IPR029063">
    <property type="entry name" value="SAM-dependent_MTases_sf"/>
</dbReference>
<dbReference type="Pfam" id="PF08242">
    <property type="entry name" value="Methyltransf_12"/>
    <property type="match status" value="1"/>
</dbReference>
<dbReference type="EMBL" id="MU155336">
    <property type="protein sequence ID" value="KAF9475346.1"/>
    <property type="molecule type" value="Genomic_DNA"/>
</dbReference>
<evidence type="ECO:0000256" key="3">
    <source>
        <dbReference type="SAM" id="MobiDB-lite"/>
    </source>
</evidence>
<comment type="caution">
    <text evidence="5">The sequence shown here is derived from an EMBL/GenBank/DDBJ whole genome shotgun (WGS) entry which is preliminary data.</text>
</comment>
<dbReference type="OrthoDB" id="3647at2759"/>
<keyword evidence="6" id="KW-1185">Reference proteome</keyword>
<dbReference type="PANTHER" id="PTHR44942:SF4">
    <property type="entry name" value="METHYLTRANSFERASE TYPE 11 DOMAIN-CONTAINING PROTEIN"/>
    <property type="match status" value="1"/>
</dbReference>
<feature type="compositionally biased region" description="Basic residues" evidence="3">
    <location>
        <begin position="10"/>
        <end position="20"/>
    </location>
</feature>
<dbReference type="CDD" id="cd02440">
    <property type="entry name" value="AdoMet_MTases"/>
    <property type="match status" value="1"/>
</dbReference>
<accession>A0A9P5YUF6</accession>
<evidence type="ECO:0000256" key="1">
    <source>
        <dbReference type="ARBA" id="ARBA00022603"/>
    </source>
</evidence>